<keyword evidence="3" id="KW-1185">Reference proteome</keyword>
<accession>A0A1H8DZN5</accession>
<dbReference type="Proteomes" id="UP000199054">
    <property type="component" value="Unassembled WGS sequence"/>
</dbReference>
<protein>
    <submittedName>
        <fullName evidence="2">Uncharacterized protein</fullName>
    </submittedName>
</protein>
<feature type="transmembrane region" description="Helical" evidence="1">
    <location>
        <begin position="58"/>
        <end position="78"/>
    </location>
</feature>
<name>A0A1H8DZN5_9RHOB</name>
<reference evidence="2 3" key="1">
    <citation type="submission" date="2016-10" db="EMBL/GenBank/DDBJ databases">
        <authorList>
            <person name="de Groot N.N."/>
        </authorList>
    </citation>
    <scope>NUCLEOTIDE SEQUENCE [LARGE SCALE GENOMIC DNA]</scope>
    <source>
        <strain evidence="2 3">DSM 8512</strain>
    </source>
</reference>
<proteinExistence type="predicted"/>
<dbReference type="STRING" id="34002.SAMN04489859_100183"/>
<dbReference type="EMBL" id="FODE01000001">
    <property type="protein sequence ID" value="SEN12007.1"/>
    <property type="molecule type" value="Genomic_DNA"/>
</dbReference>
<keyword evidence="1" id="KW-1133">Transmembrane helix</keyword>
<feature type="transmembrane region" description="Helical" evidence="1">
    <location>
        <begin position="25"/>
        <end position="46"/>
    </location>
</feature>
<evidence type="ECO:0000256" key="1">
    <source>
        <dbReference type="SAM" id="Phobius"/>
    </source>
</evidence>
<dbReference type="AlphaFoldDB" id="A0A1H8DZN5"/>
<organism evidence="2 3">
    <name type="scientific">Paracoccus alcaliphilus</name>
    <dbReference type="NCBI Taxonomy" id="34002"/>
    <lineage>
        <taxon>Bacteria</taxon>
        <taxon>Pseudomonadati</taxon>
        <taxon>Pseudomonadota</taxon>
        <taxon>Alphaproteobacteria</taxon>
        <taxon>Rhodobacterales</taxon>
        <taxon>Paracoccaceae</taxon>
        <taxon>Paracoccus</taxon>
    </lineage>
</organism>
<gene>
    <name evidence="2" type="ORF">SAMN04489859_100183</name>
</gene>
<evidence type="ECO:0000313" key="2">
    <source>
        <dbReference type="EMBL" id="SEN12007.1"/>
    </source>
</evidence>
<keyword evidence="1" id="KW-0472">Membrane</keyword>
<keyword evidence="1" id="KW-0812">Transmembrane</keyword>
<sequence>MPPCSKARSTDEGIFRLWHKHRRHLAGVSGAIIGQALVGWVMHLAVTGLTRKHRMWNPLHDLVFAALGVLASGLVLYIHPPSQAGGRVLPTNLSLQAVVVSVPRPV</sequence>
<evidence type="ECO:0000313" key="3">
    <source>
        <dbReference type="Proteomes" id="UP000199054"/>
    </source>
</evidence>